<keyword evidence="5" id="KW-0862">Zinc</keyword>
<dbReference type="AlphaFoldDB" id="A0A1G9KCI9"/>
<dbReference type="InterPro" id="IPR027469">
    <property type="entry name" value="Cation_efflux_TMD_sf"/>
</dbReference>
<dbReference type="Pfam" id="PF16916">
    <property type="entry name" value="ZT_dimer"/>
    <property type="match status" value="1"/>
</dbReference>
<dbReference type="SUPFAM" id="SSF161111">
    <property type="entry name" value="Cation efflux protein transmembrane domain-like"/>
    <property type="match status" value="1"/>
</dbReference>
<evidence type="ECO:0000256" key="4">
    <source>
        <dbReference type="ARBA" id="ARBA00022692"/>
    </source>
</evidence>
<dbReference type="Gene3D" id="1.20.1510.10">
    <property type="entry name" value="Cation efflux protein transmembrane domain"/>
    <property type="match status" value="1"/>
</dbReference>
<dbReference type="PANTHER" id="PTHR11562:SF17">
    <property type="entry name" value="RE54080P-RELATED"/>
    <property type="match status" value="1"/>
</dbReference>
<dbReference type="InterPro" id="IPR050681">
    <property type="entry name" value="CDF/SLC30A"/>
</dbReference>
<feature type="domain" description="Cation efflux protein transmembrane" evidence="10">
    <location>
        <begin position="30"/>
        <end position="218"/>
    </location>
</feature>
<dbReference type="EMBL" id="FNGI01000004">
    <property type="protein sequence ID" value="SDL47289.1"/>
    <property type="molecule type" value="Genomic_DNA"/>
</dbReference>
<evidence type="ECO:0000256" key="8">
    <source>
        <dbReference type="ARBA" id="ARBA00023136"/>
    </source>
</evidence>
<dbReference type="Proteomes" id="UP000198654">
    <property type="component" value="Unassembled WGS sequence"/>
</dbReference>
<dbReference type="RefSeq" id="WP_089727567.1">
    <property type="nucleotide sequence ID" value="NZ_FNGI01000004.1"/>
</dbReference>
<reference evidence="12 13" key="1">
    <citation type="submission" date="2016-10" db="EMBL/GenBank/DDBJ databases">
        <authorList>
            <person name="de Groot N.N."/>
        </authorList>
    </citation>
    <scope>NUCLEOTIDE SEQUENCE [LARGE SCALE GENOMIC DNA]</scope>
    <source>
        <strain evidence="12 13">DSM 14789</strain>
    </source>
</reference>
<evidence type="ECO:0000256" key="2">
    <source>
        <dbReference type="ARBA" id="ARBA00008873"/>
    </source>
</evidence>
<keyword evidence="8 9" id="KW-0472">Membrane</keyword>
<keyword evidence="13" id="KW-1185">Reference proteome</keyword>
<evidence type="ECO:0000259" key="10">
    <source>
        <dbReference type="Pfam" id="PF01545"/>
    </source>
</evidence>
<feature type="domain" description="Cation efflux protein cytoplasmic" evidence="11">
    <location>
        <begin position="222"/>
        <end position="295"/>
    </location>
</feature>
<comment type="subcellular location">
    <subcellularLocation>
        <location evidence="1">Membrane</location>
        <topology evidence="1">Multi-pass membrane protein</topology>
    </subcellularLocation>
</comment>
<dbReference type="Pfam" id="PF01545">
    <property type="entry name" value="Cation_efflux"/>
    <property type="match status" value="1"/>
</dbReference>
<sequence length="315" mass="33828">MAHHDSSHIDHAHDHTPTVTADSEKRVRWALLLTAGFMLAEIVGGIVSGSLALLADAGHMFSDSASLGLALVAFRLGVRSPDRQRTFGYRRFQVLAAFVNGLTLFAIAIWVFYSAIERLLSPVNVLAVPMMSIAVIGLFVNIAAFAILHRGDQGNINLRGAAMHVMGDLLGSVAAIAASLIILFTGWNAADPLLSMLAAALILRGAWQIVRRSAHTLLEGTPDGVEVAQIREALEALDGVENLHDLHVWGLTPQDPLLSLHLVVRDDADHNRVLADAYALLRERFGISHATLQLEGEACLTGGDCETTVGAPPRR</sequence>
<dbReference type="PANTHER" id="PTHR11562">
    <property type="entry name" value="CATION EFFLUX PROTEIN/ ZINC TRANSPORTER"/>
    <property type="match status" value="1"/>
</dbReference>
<feature type="transmembrane region" description="Helical" evidence="9">
    <location>
        <begin position="94"/>
        <end position="113"/>
    </location>
</feature>
<evidence type="ECO:0000256" key="5">
    <source>
        <dbReference type="ARBA" id="ARBA00022906"/>
    </source>
</evidence>
<dbReference type="InterPro" id="IPR027470">
    <property type="entry name" value="Cation_efflux_CTD"/>
</dbReference>
<dbReference type="SUPFAM" id="SSF160240">
    <property type="entry name" value="Cation efflux protein cytoplasmic domain-like"/>
    <property type="match status" value="1"/>
</dbReference>
<keyword evidence="7" id="KW-0406">Ion transport</keyword>
<dbReference type="InterPro" id="IPR036837">
    <property type="entry name" value="Cation_efflux_CTD_sf"/>
</dbReference>
<evidence type="ECO:0000256" key="6">
    <source>
        <dbReference type="ARBA" id="ARBA00022989"/>
    </source>
</evidence>
<protein>
    <submittedName>
        <fullName evidence="12">Cobalt-zinc-cadmium efflux system protein</fullName>
    </submittedName>
</protein>
<keyword evidence="4 9" id="KW-0812">Transmembrane</keyword>
<dbReference type="NCBIfam" id="TIGR01297">
    <property type="entry name" value="CDF"/>
    <property type="match status" value="1"/>
</dbReference>
<feature type="transmembrane region" description="Helical" evidence="9">
    <location>
        <begin position="125"/>
        <end position="148"/>
    </location>
</feature>
<evidence type="ECO:0000313" key="12">
    <source>
        <dbReference type="EMBL" id="SDL47289.1"/>
    </source>
</evidence>
<keyword evidence="6 9" id="KW-1133">Transmembrane helix</keyword>
<gene>
    <name evidence="12" type="ORF">SAMN05661010_01724</name>
</gene>
<organism evidence="12 13">
    <name type="scientific">Modicisalibacter muralis</name>
    <dbReference type="NCBI Taxonomy" id="119000"/>
    <lineage>
        <taxon>Bacteria</taxon>
        <taxon>Pseudomonadati</taxon>
        <taxon>Pseudomonadota</taxon>
        <taxon>Gammaproteobacteria</taxon>
        <taxon>Oceanospirillales</taxon>
        <taxon>Halomonadaceae</taxon>
        <taxon>Modicisalibacter</taxon>
    </lineage>
</organism>
<keyword evidence="3" id="KW-0813">Transport</keyword>
<dbReference type="InterPro" id="IPR058533">
    <property type="entry name" value="Cation_efflux_TM"/>
</dbReference>
<dbReference type="GO" id="GO:0005886">
    <property type="term" value="C:plasma membrane"/>
    <property type="evidence" value="ECO:0007669"/>
    <property type="project" value="TreeGrafter"/>
</dbReference>
<feature type="transmembrane region" description="Helical" evidence="9">
    <location>
        <begin position="169"/>
        <end position="187"/>
    </location>
</feature>
<feature type="transmembrane region" description="Helical" evidence="9">
    <location>
        <begin position="60"/>
        <end position="78"/>
    </location>
</feature>
<evidence type="ECO:0000256" key="3">
    <source>
        <dbReference type="ARBA" id="ARBA00022448"/>
    </source>
</evidence>
<proteinExistence type="inferred from homology"/>
<dbReference type="OrthoDB" id="9809646at2"/>
<evidence type="ECO:0000256" key="9">
    <source>
        <dbReference type="SAM" id="Phobius"/>
    </source>
</evidence>
<name>A0A1G9KCI9_9GAMM</name>
<evidence type="ECO:0000259" key="11">
    <source>
        <dbReference type="Pfam" id="PF16916"/>
    </source>
</evidence>
<evidence type="ECO:0000313" key="13">
    <source>
        <dbReference type="Proteomes" id="UP000198654"/>
    </source>
</evidence>
<accession>A0A1G9KCI9</accession>
<dbReference type="InterPro" id="IPR002524">
    <property type="entry name" value="Cation_efflux"/>
</dbReference>
<comment type="similarity">
    <text evidence="2">Belongs to the cation diffusion facilitator (CDF) transporter (TC 2.A.4) family. SLC30A subfamily.</text>
</comment>
<dbReference type="GO" id="GO:0005385">
    <property type="term" value="F:zinc ion transmembrane transporter activity"/>
    <property type="evidence" value="ECO:0007669"/>
    <property type="project" value="TreeGrafter"/>
</dbReference>
<keyword evidence="5" id="KW-0864">Zinc transport</keyword>
<evidence type="ECO:0000256" key="7">
    <source>
        <dbReference type="ARBA" id="ARBA00023065"/>
    </source>
</evidence>
<feature type="transmembrane region" description="Helical" evidence="9">
    <location>
        <begin position="29"/>
        <end position="54"/>
    </location>
</feature>
<evidence type="ECO:0000256" key="1">
    <source>
        <dbReference type="ARBA" id="ARBA00004141"/>
    </source>
</evidence>